<evidence type="ECO:0000259" key="2">
    <source>
        <dbReference type="PROSITE" id="PS51444"/>
    </source>
</evidence>
<dbReference type="SMART" id="SM01140">
    <property type="entry name" value="Drf_GBD"/>
    <property type="match status" value="1"/>
</dbReference>
<dbReference type="Pfam" id="PF02181">
    <property type="entry name" value="FH2"/>
    <property type="match status" value="1"/>
</dbReference>
<dbReference type="InterPro" id="IPR011989">
    <property type="entry name" value="ARM-like"/>
</dbReference>
<dbReference type="Gene3D" id="1.20.58.2220">
    <property type="entry name" value="Formin, FH2 domain"/>
    <property type="match status" value="1"/>
</dbReference>
<comment type="caution">
    <text evidence="3">The sequence shown here is derived from an EMBL/GenBank/DDBJ whole genome shotgun (WGS) entry which is preliminary data.</text>
</comment>
<dbReference type="InterPro" id="IPR014768">
    <property type="entry name" value="GBD/FH3_dom"/>
</dbReference>
<dbReference type="OrthoDB" id="26518at2759"/>
<evidence type="ECO:0008006" key="5">
    <source>
        <dbReference type="Google" id="ProtNLM"/>
    </source>
</evidence>
<dbReference type="SMART" id="SM01139">
    <property type="entry name" value="Drf_FH3"/>
    <property type="match status" value="1"/>
</dbReference>
<dbReference type="PANTHER" id="PTHR46345:SF8">
    <property type="entry name" value="FORMIN 3, ISOFORM B"/>
    <property type="match status" value="1"/>
</dbReference>
<dbReference type="InterPro" id="IPR042201">
    <property type="entry name" value="FH2_Formin_sf"/>
</dbReference>
<dbReference type="AlphaFoldDB" id="A0A812BKH4"/>
<dbReference type="InterPro" id="IPR015425">
    <property type="entry name" value="FH2_Formin"/>
</dbReference>
<dbReference type="EMBL" id="CAHIKZ030000701">
    <property type="protein sequence ID" value="CAE1234297.1"/>
    <property type="molecule type" value="Genomic_DNA"/>
</dbReference>
<protein>
    <recommendedName>
        <fullName evidence="5">Inverted formin-2</fullName>
    </recommendedName>
</protein>
<dbReference type="SUPFAM" id="SSF48371">
    <property type="entry name" value="ARM repeat"/>
    <property type="match status" value="1"/>
</dbReference>
<dbReference type="InterPro" id="IPR010472">
    <property type="entry name" value="FH3_dom"/>
</dbReference>
<dbReference type="PROSITE" id="PS51444">
    <property type="entry name" value="FH2"/>
    <property type="match status" value="1"/>
</dbReference>
<evidence type="ECO:0000313" key="3">
    <source>
        <dbReference type="EMBL" id="CAE1234297.1"/>
    </source>
</evidence>
<dbReference type="GO" id="GO:0003779">
    <property type="term" value="F:actin binding"/>
    <property type="evidence" value="ECO:0007669"/>
    <property type="project" value="InterPro"/>
</dbReference>
<dbReference type="InterPro" id="IPR010473">
    <property type="entry name" value="GTPase-bd"/>
</dbReference>
<dbReference type="SUPFAM" id="SSF101447">
    <property type="entry name" value="Formin homology 2 domain (FH2 domain)"/>
    <property type="match status" value="1"/>
</dbReference>
<dbReference type="Gene3D" id="1.10.238.150">
    <property type="entry name" value="Formin, FH3 diaphanous domain"/>
    <property type="match status" value="1"/>
</dbReference>
<dbReference type="Proteomes" id="UP000597762">
    <property type="component" value="Unassembled WGS sequence"/>
</dbReference>
<dbReference type="PROSITE" id="PS51232">
    <property type="entry name" value="GBD_FH3"/>
    <property type="match status" value="1"/>
</dbReference>
<keyword evidence="4" id="KW-1185">Reference proteome</keyword>
<evidence type="ECO:0000313" key="4">
    <source>
        <dbReference type="Proteomes" id="UP000597762"/>
    </source>
</evidence>
<dbReference type="Gene3D" id="1.25.10.10">
    <property type="entry name" value="Leucine-rich Repeat Variant"/>
    <property type="match status" value="1"/>
</dbReference>
<dbReference type="Pfam" id="PF06371">
    <property type="entry name" value="Drf_GBD"/>
    <property type="match status" value="1"/>
</dbReference>
<dbReference type="GO" id="GO:0030036">
    <property type="term" value="P:actin cytoskeleton organization"/>
    <property type="evidence" value="ECO:0007669"/>
    <property type="project" value="InterPro"/>
</dbReference>
<dbReference type="PANTHER" id="PTHR46345">
    <property type="entry name" value="INVERTED FORMIN-2"/>
    <property type="match status" value="1"/>
</dbReference>
<feature type="domain" description="GBD/FH3" evidence="1">
    <location>
        <begin position="1"/>
        <end position="315"/>
    </location>
</feature>
<organism evidence="3 4">
    <name type="scientific">Acanthosepion pharaonis</name>
    <name type="common">Pharaoh cuttlefish</name>
    <name type="synonym">Sepia pharaonis</name>
    <dbReference type="NCBI Taxonomy" id="158019"/>
    <lineage>
        <taxon>Eukaryota</taxon>
        <taxon>Metazoa</taxon>
        <taxon>Spiralia</taxon>
        <taxon>Lophotrochozoa</taxon>
        <taxon>Mollusca</taxon>
        <taxon>Cephalopoda</taxon>
        <taxon>Coleoidea</taxon>
        <taxon>Decapodiformes</taxon>
        <taxon>Sepiida</taxon>
        <taxon>Sepiina</taxon>
        <taxon>Sepiidae</taxon>
        <taxon>Acanthosepion</taxon>
    </lineage>
</organism>
<dbReference type="GO" id="GO:0031267">
    <property type="term" value="F:small GTPase binding"/>
    <property type="evidence" value="ECO:0007669"/>
    <property type="project" value="InterPro"/>
</dbReference>
<name>A0A812BKH4_ACAPH</name>
<dbReference type="Pfam" id="PF06367">
    <property type="entry name" value="Drf_FH3"/>
    <property type="match status" value="1"/>
</dbReference>
<reference evidence="3" key="1">
    <citation type="submission" date="2021-01" db="EMBL/GenBank/DDBJ databases">
        <authorList>
            <person name="Li R."/>
            <person name="Bekaert M."/>
        </authorList>
    </citation>
    <scope>NUCLEOTIDE SEQUENCE</scope>
    <source>
        <strain evidence="3">Farmed</strain>
    </source>
</reference>
<proteinExistence type="predicted"/>
<evidence type="ECO:0000259" key="1">
    <source>
        <dbReference type="PROSITE" id="PS51232"/>
    </source>
</evidence>
<sequence>MDDTIPTVTVTTSKLTPEECADFANSPCMDSFYSLKTQIESANEQWVIEFLEHGGLINLLDSLCGMTSHGPSNFSDALLQFDCLSCIRALLCFEVGIAYLAQLENGVNQLVSALNTVHSMTKKEVFEILAVLCVFNSQGYYSVLQALQHYKKEAAQTHRFSILITELKQADTVGYKCSIVSAINCIISANDNLHGRHKIRNEFIGLGLLDAFTYIQKEDSDEDLNIQLESFYGQKYQDDDKLNMMYEGDFQSPSELLNMLIEKIIGTPKYISFLHILQDLLKLELDDEQIDSSVNKWQLIENLVAKVQHGETPHWMEPRKAKKRNGSANVFKDDLVSFSKGSSSNDAILPLIKAPAGTELDPYRNERKGDGNYNKLSLWMCFTPSKKLKRLQWLKIPSEEIDKPKRCVWRVSNDFLPMLPNFTKIEELFSTKFPDEKLHVSMLHSFTGDISSLHPSEQFLMELTSVKDFRVLLQGYLLQDEFLAKFVKLRSNIRHLIDACKAILEDSSLRDMLHLILGVGNYLNQGSCYGNACGFKLSSLSLLEEMKTSTMVNQSLLHHLVQLVEENDREVLMFTAETETLEKASECRLDDIRSEINTMNDNLKHFLQDLTIASSNVTHIIPLSFIKLDFCSQYSFSARLSLGKLYIQEAT</sequence>
<gene>
    <name evidence="3" type="ORF">SPHA_19332</name>
</gene>
<dbReference type="InterPro" id="IPR016024">
    <property type="entry name" value="ARM-type_fold"/>
</dbReference>
<feature type="domain" description="FH2" evidence="2">
    <location>
        <begin position="300"/>
        <end position="651"/>
    </location>
</feature>
<accession>A0A812BKH4</accession>